<gene>
    <name evidence="1" type="ORF">RPERSI_LOCUS16500</name>
</gene>
<reference evidence="1" key="1">
    <citation type="submission" date="2021-06" db="EMBL/GenBank/DDBJ databases">
        <authorList>
            <person name="Kallberg Y."/>
            <person name="Tangrot J."/>
            <person name="Rosling A."/>
        </authorList>
    </citation>
    <scope>NUCLEOTIDE SEQUENCE</scope>
    <source>
        <strain evidence="1">MA461A</strain>
    </source>
</reference>
<sequence>LDNIEKYYKYILQLSEEQTDEYLKEIKKITKAKLRIAKKAETRKVYLYQTIQALTETNDVIL</sequence>
<evidence type="ECO:0000313" key="1">
    <source>
        <dbReference type="EMBL" id="CAG8771789.1"/>
    </source>
</evidence>
<proteinExistence type="predicted"/>
<evidence type="ECO:0000313" key="2">
    <source>
        <dbReference type="Proteomes" id="UP000789920"/>
    </source>
</evidence>
<protein>
    <submittedName>
        <fullName evidence="1">7639_t:CDS:1</fullName>
    </submittedName>
</protein>
<dbReference type="EMBL" id="CAJVQC010040894">
    <property type="protein sequence ID" value="CAG8771789.1"/>
    <property type="molecule type" value="Genomic_DNA"/>
</dbReference>
<accession>A0ACA9R0H6</accession>
<dbReference type="Proteomes" id="UP000789920">
    <property type="component" value="Unassembled WGS sequence"/>
</dbReference>
<comment type="caution">
    <text evidence="1">The sequence shown here is derived from an EMBL/GenBank/DDBJ whole genome shotgun (WGS) entry which is preliminary data.</text>
</comment>
<name>A0ACA9R0H6_9GLOM</name>
<keyword evidence="2" id="KW-1185">Reference proteome</keyword>
<feature type="non-terminal residue" evidence="1">
    <location>
        <position position="1"/>
    </location>
</feature>
<organism evidence="1 2">
    <name type="scientific">Racocetra persica</name>
    <dbReference type="NCBI Taxonomy" id="160502"/>
    <lineage>
        <taxon>Eukaryota</taxon>
        <taxon>Fungi</taxon>
        <taxon>Fungi incertae sedis</taxon>
        <taxon>Mucoromycota</taxon>
        <taxon>Glomeromycotina</taxon>
        <taxon>Glomeromycetes</taxon>
        <taxon>Diversisporales</taxon>
        <taxon>Gigasporaceae</taxon>
        <taxon>Racocetra</taxon>
    </lineage>
</organism>